<dbReference type="AlphaFoldDB" id="A0A6N4A1I4"/>
<dbReference type="GO" id="GO:0016887">
    <property type="term" value="F:ATP hydrolysis activity"/>
    <property type="evidence" value="ECO:0007669"/>
    <property type="project" value="InterPro"/>
</dbReference>
<dbReference type="InterPro" id="IPR017871">
    <property type="entry name" value="ABC_transporter-like_CS"/>
</dbReference>
<evidence type="ECO:0000259" key="8">
    <source>
        <dbReference type="PROSITE" id="PS50893"/>
    </source>
</evidence>
<dbReference type="InterPro" id="IPR041701">
    <property type="entry name" value="MetN_ABC"/>
</dbReference>
<dbReference type="Pfam" id="PF09383">
    <property type="entry name" value="NIL"/>
    <property type="match status" value="1"/>
</dbReference>
<evidence type="ECO:0000256" key="7">
    <source>
        <dbReference type="ARBA" id="ARBA00023136"/>
    </source>
</evidence>
<keyword evidence="6" id="KW-0029">Amino-acid transport</keyword>
<evidence type="ECO:0000256" key="4">
    <source>
        <dbReference type="ARBA" id="ARBA00022840"/>
    </source>
</evidence>
<dbReference type="SMART" id="SM00382">
    <property type="entry name" value="AAA"/>
    <property type="match status" value="1"/>
</dbReference>
<dbReference type="InterPro" id="IPR003593">
    <property type="entry name" value="AAA+_ATPase"/>
</dbReference>
<dbReference type="InterPro" id="IPR018449">
    <property type="entry name" value="NIL_domain"/>
</dbReference>
<evidence type="ECO:0000256" key="6">
    <source>
        <dbReference type="ARBA" id="ARBA00022970"/>
    </source>
</evidence>
<accession>A0A6N4A1I4</accession>
<keyword evidence="7" id="KW-0472">Membrane</keyword>
<keyword evidence="2" id="KW-1003">Cell membrane</keyword>
<dbReference type="CDD" id="cd03258">
    <property type="entry name" value="ABC_MetN_methionine_transporter"/>
    <property type="match status" value="1"/>
</dbReference>
<dbReference type="InterPro" id="IPR045865">
    <property type="entry name" value="ACT-like_dom_sf"/>
</dbReference>
<dbReference type="Pfam" id="PF00005">
    <property type="entry name" value="ABC_tran"/>
    <property type="match status" value="1"/>
</dbReference>
<dbReference type="InterPro" id="IPR003439">
    <property type="entry name" value="ABC_transporter-like_ATP-bd"/>
</dbReference>
<organism evidence="9 10">
    <name type="scientific">Oenococcus oeni</name>
    <name type="common">Leuconostoc oenos</name>
    <dbReference type="NCBI Taxonomy" id="1247"/>
    <lineage>
        <taxon>Bacteria</taxon>
        <taxon>Bacillati</taxon>
        <taxon>Bacillota</taxon>
        <taxon>Bacilli</taxon>
        <taxon>Lactobacillales</taxon>
        <taxon>Lactobacillaceae</taxon>
        <taxon>Oenococcus</taxon>
    </lineage>
</organism>
<dbReference type="SMART" id="SM00930">
    <property type="entry name" value="NIL"/>
    <property type="match status" value="1"/>
</dbReference>
<name>A0A6N4A1I4_OENOE</name>
<evidence type="ECO:0000256" key="1">
    <source>
        <dbReference type="ARBA" id="ARBA00022448"/>
    </source>
</evidence>
<dbReference type="PANTHER" id="PTHR43166">
    <property type="entry name" value="AMINO ACID IMPORT ATP-BINDING PROTEIN"/>
    <property type="match status" value="1"/>
</dbReference>
<dbReference type="Gene3D" id="3.40.50.300">
    <property type="entry name" value="P-loop containing nucleotide triphosphate hydrolases"/>
    <property type="match status" value="1"/>
</dbReference>
<gene>
    <name evidence="9" type="ORF">ATX59_05115</name>
</gene>
<evidence type="ECO:0000313" key="9">
    <source>
        <dbReference type="EMBL" id="OIM21160.1"/>
    </source>
</evidence>
<feature type="domain" description="ABC transporter" evidence="8">
    <location>
        <begin position="12"/>
        <end position="251"/>
    </location>
</feature>
<dbReference type="Gene3D" id="3.30.70.260">
    <property type="match status" value="1"/>
</dbReference>
<dbReference type="EMBL" id="MLOK01000039">
    <property type="protein sequence ID" value="OIM21160.1"/>
    <property type="molecule type" value="Genomic_DNA"/>
</dbReference>
<dbReference type="GO" id="GO:0005524">
    <property type="term" value="F:ATP binding"/>
    <property type="evidence" value="ECO:0007669"/>
    <property type="project" value="UniProtKB-KW"/>
</dbReference>
<keyword evidence="3" id="KW-0547">Nucleotide-binding</keyword>
<dbReference type="InterPro" id="IPR027417">
    <property type="entry name" value="P-loop_NTPase"/>
</dbReference>
<evidence type="ECO:0000256" key="5">
    <source>
        <dbReference type="ARBA" id="ARBA00022967"/>
    </source>
</evidence>
<comment type="caution">
    <text evidence="9">The sequence shown here is derived from an EMBL/GenBank/DDBJ whole genome shotgun (WGS) entry which is preliminary data.</text>
</comment>
<evidence type="ECO:0000256" key="2">
    <source>
        <dbReference type="ARBA" id="ARBA00022475"/>
    </source>
</evidence>
<evidence type="ECO:0000313" key="10">
    <source>
        <dbReference type="Proteomes" id="UP000181728"/>
    </source>
</evidence>
<protein>
    <submittedName>
        <fullName evidence="9">Phosphate ABC transporter ATP-binding protein</fullName>
    </submittedName>
</protein>
<dbReference type="SUPFAM" id="SSF55021">
    <property type="entry name" value="ACT-like"/>
    <property type="match status" value="1"/>
</dbReference>
<evidence type="ECO:0000256" key="3">
    <source>
        <dbReference type="ARBA" id="ARBA00022741"/>
    </source>
</evidence>
<dbReference type="Proteomes" id="UP000181728">
    <property type="component" value="Unassembled WGS sequence"/>
</dbReference>
<proteinExistence type="predicted"/>
<dbReference type="RefSeq" id="WP_071437540.1">
    <property type="nucleotide sequence ID" value="NZ_MLOK01000039.1"/>
</dbReference>
<dbReference type="GO" id="GO:0006865">
    <property type="term" value="P:amino acid transport"/>
    <property type="evidence" value="ECO:0007669"/>
    <property type="project" value="UniProtKB-KW"/>
</dbReference>
<dbReference type="SUPFAM" id="SSF52540">
    <property type="entry name" value="P-loop containing nucleoside triphosphate hydrolases"/>
    <property type="match status" value="1"/>
</dbReference>
<dbReference type="PROSITE" id="PS50893">
    <property type="entry name" value="ABC_TRANSPORTER_2"/>
    <property type="match status" value="1"/>
</dbReference>
<keyword evidence="1" id="KW-0813">Transport</keyword>
<dbReference type="PANTHER" id="PTHR43166:SF30">
    <property type="entry name" value="METHIONINE IMPORT ATP-BINDING PROTEIN METN"/>
    <property type="match status" value="1"/>
</dbReference>
<keyword evidence="5" id="KW-1278">Translocase</keyword>
<dbReference type="PROSITE" id="PS00211">
    <property type="entry name" value="ABC_TRANSPORTER_1"/>
    <property type="match status" value="1"/>
</dbReference>
<keyword evidence="4 9" id="KW-0067">ATP-binding</keyword>
<reference evidence="9 10" key="1">
    <citation type="journal article" date="2016" name="BMC Genomics">
        <title>Consensus pan-genome assembly of the specialised wine bacterium Oenococcus oeni.</title>
        <authorList>
            <person name="Sternes P.R."/>
            <person name="Borneman A.R."/>
        </authorList>
    </citation>
    <scope>NUCLEOTIDE SEQUENCE [LARGE SCALE GENOMIC DNA]</scope>
    <source>
        <strain evidence="9 10">AWRIB661</strain>
    </source>
</reference>
<dbReference type="InterPro" id="IPR050086">
    <property type="entry name" value="MetN_ABC_transporter-like"/>
</dbReference>
<sequence>MAAFINSKTNIIDLKNITVLFKNQRKEVRAVDNVNLAVERGDIFGIIGYSGAGKSTLVRTINLLQKPTNGSVIVNGIDIKKLDEKNLRVVRHKIGMIFQHFNLMSSRSVLGNIEYPLLDQKINRKKRQQRALELLKLVGLQEYVSAYPSQLSGGQKQRVAIARALANNPEILISDESTSALDPKTTESILELLKDLNEKLNLTIVLITHEMQVIKSICHNVAVMESGKIIEEGKVTDIFIDPSREVTQDFVDTSTNVKNAIKRIIKNTKFKIPGINQELIYLKFVGQSANEGIISKIVKKFRISFNILFANVDQVDGEDIGHMIIAFSGEDSLIKKSLDALIKSGVRTQILVKGDT</sequence>